<evidence type="ECO:0000313" key="4">
    <source>
        <dbReference type="EMBL" id="OGN22715.1"/>
    </source>
</evidence>
<dbReference type="Proteomes" id="UP000178227">
    <property type="component" value="Unassembled WGS sequence"/>
</dbReference>
<evidence type="ECO:0000256" key="2">
    <source>
        <dbReference type="ARBA" id="ARBA00022679"/>
    </source>
</evidence>
<dbReference type="PANTHER" id="PTHR43861">
    <property type="entry name" value="TRANS-ACONITATE 2-METHYLTRANSFERASE-RELATED"/>
    <property type="match status" value="1"/>
</dbReference>
<protein>
    <recommendedName>
        <fullName evidence="3">Methyltransferase domain-containing protein</fullName>
    </recommendedName>
</protein>
<evidence type="ECO:0000256" key="1">
    <source>
        <dbReference type="ARBA" id="ARBA00022603"/>
    </source>
</evidence>
<dbReference type="GO" id="GO:0032259">
    <property type="term" value="P:methylation"/>
    <property type="evidence" value="ECO:0007669"/>
    <property type="project" value="UniProtKB-KW"/>
</dbReference>
<proteinExistence type="predicted"/>
<dbReference type="Gene3D" id="3.40.50.150">
    <property type="entry name" value="Vaccinia Virus protein VP39"/>
    <property type="match status" value="1"/>
</dbReference>
<dbReference type="InterPro" id="IPR041698">
    <property type="entry name" value="Methyltransf_25"/>
</dbReference>
<dbReference type="SUPFAM" id="SSF53335">
    <property type="entry name" value="S-adenosyl-L-methionine-dependent methyltransferases"/>
    <property type="match status" value="1"/>
</dbReference>
<dbReference type="STRING" id="1802694.A2918_01185"/>
<dbReference type="Pfam" id="PF13649">
    <property type="entry name" value="Methyltransf_25"/>
    <property type="match status" value="1"/>
</dbReference>
<evidence type="ECO:0000313" key="5">
    <source>
        <dbReference type="Proteomes" id="UP000178227"/>
    </source>
</evidence>
<organism evidence="4 5">
    <name type="scientific">Candidatus Yanofskybacteria bacterium RIFCSPLOWO2_01_FULL_42_49</name>
    <dbReference type="NCBI Taxonomy" id="1802694"/>
    <lineage>
        <taxon>Bacteria</taxon>
        <taxon>Candidatus Yanofskyibacteriota</taxon>
    </lineage>
</organism>
<dbReference type="PANTHER" id="PTHR43861:SF1">
    <property type="entry name" value="TRANS-ACONITATE 2-METHYLTRANSFERASE"/>
    <property type="match status" value="1"/>
</dbReference>
<sequence length="204" mass="23251">MNKDLKSTYNRIAKDWFKDHQEDTWWVSGTDKFASFLRPGDLVLDVGCGAGVKSKHLIKKGLKVVGIDLSEEMIEIAKKEVPEAKFKVADIAEPLEFDEKFDGIFAQAVLLHIPKKDIKKVLANLLGQLGSGGYLYIAVKGIKEGQPEEQIVKENDYGYEYERFFSFYSKEEMENYLTNLNQKIVYSDIVSVGNTDWIQIISKK</sequence>
<dbReference type="AlphaFoldDB" id="A0A1F8GBF5"/>
<feature type="domain" description="Methyltransferase" evidence="3">
    <location>
        <begin position="43"/>
        <end position="133"/>
    </location>
</feature>
<dbReference type="EMBL" id="MGKI01000009">
    <property type="protein sequence ID" value="OGN22715.1"/>
    <property type="molecule type" value="Genomic_DNA"/>
</dbReference>
<name>A0A1F8GBF5_9BACT</name>
<accession>A0A1F8GBF5</accession>
<dbReference type="InterPro" id="IPR029063">
    <property type="entry name" value="SAM-dependent_MTases_sf"/>
</dbReference>
<evidence type="ECO:0000259" key="3">
    <source>
        <dbReference type="Pfam" id="PF13649"/>
    </source>
</evidence>
<dbReference type="GO" id="GO:0008168">
    <property type="term" value="F:methyltransferase activity"/>
    <property type="evidence" value="ECO:0007669"/>
    <property type="project" value="UniProtKB-KW"/>
</dbReference>
<reference evidence="4 5" key="1">
    <citation type="journal article" date="2016" name="Nat. Commun.">
        <title>Thousands of microbial genomes shed light on interconnected biogeochemical processes in an aquifer system.</title>
        <authorList>
            <person name="Anantharaman K."/>
            <person name="Brown C.T."/>
            <person name="Hug L.A."/>
            <person name="Sharon I."/>
            <person name="Castelle C.J."/>
            <person name="Probst A.J."/>
            <person name="Thomas B.C."/>
            <person name="Singh A."/>
            <person name="Wilkins M.J."/>
            <person name="Karaoz U."/>
            <person name="Brodie E.L."/>
            <person name="Williams K.H."/>
            <person name="Hubbard S.S."/>
            <person name="Banfield J.F."/>
        </authorList>
    </citation>
    <scope>NUCLEOTIDE SEQUENCE [LARGE SCALE GENOMIC DNA]</scope>
</reference>
<comment type="caution">
    <text evidence="4">The sequence shown here is derived from an EMBL/GenBank/DDBJ whole genome shotgun (WGS) entry which is preliminary data.</text>
</comment>
<dbReference type="CDD" id="cd02440">
    <property type="entry name" value="AdoMet_MTases"/>
    <property type="match status" value="1"/>
</dbReference>
<gene>
    <name evidence="4" type="ORF">A2918_01185</name>
</gene>
<keyword evidence="1" id="KW-0489">Methyltransferase</keyword>
<keyword evidence="2" id="KW-0808">Transferase</keyword>